<dbReference type="Pfam" id="PF18962">
    <property type="entry name" value="Por_Secre_tail"/>
    <property type="match status" value="1"/>
</dbReference>
<dbReference type="Gene3D" id="2.60.40.1080">
    <property type="match status" value="2"/>
</dbReference>
<sequence length="728" mass="81145">MSKCFVLIVLSFVCSMSIAQDKPNVIVIMADDLGYADVGFNGSIEIPTPNIDRIADNGINFTSAYTTYSVCGPSRAGFITGRYQQRFGFERNPLYRIDDPYMGLPLDEMTIAESISQVGYTSGIIGKWHLGAHISNHPLNRGFDEFYGHLGGGHKYFPESLTIEDSYDAKNEEQSYKTWLLRNHTPEKTDEYITDEFSNEAVEFVKRHKDSPFFLFLSYNAPHTPMEAKTEDLALFPNLLDETGHKRKTYAAMVHAVDRGVGRVLDKLQDLDIEENTIIFFLSDNGGPINKNASDNGVLRGGKSDVFEGGYRVPFAMQWTGEIDGGGTYDYPVSSLDIFATLSTISDSPTNQDKPLDGVNLIPYLTGENSGRPHELIHIRKFDQDRHAVRYGDMKYIRFKADSPNPKLYDLNTNISESDADGKNLYWNADFRAQRDELLAIQAKWEEDLLHPRFLGLVHDELVWATEVTLSSANLELSIDDTHQLIASILPLDAFNDVIEWNSNNSSVASVDENGNVSAHKDGFAVITARVVDRRQVYKQCIVKVGQPAEASNIKLSDNVLTLTTGKPAVLTADVSSGSNSSYAVEWSSNNEAVATVNEHGNVLTHSQGQAIITAKVVASSNLSAECEVNVEDYSEDTGLFDEKLEQADFFTVYPNPIENQTAIISFKMDVPRANLQVYNANGQMLQSEVLEGVYQHELKLSGFTNGLYFITLRTDKEIQTQKIVIRN</sequence>
<dbReference type="PANTHER" id="PTHR42693">
    <property type="entry name" value="ARYLSULFATASE FAMILY MEMBER"/>
    <property type="match status" value="1"/>
</dbReference>
<dbReference type="Pfam" id="PF00884">
    <property type="entry name" value="Sulfatase"/>
    <property type="match status" value="1"/>
</dbReference>
<dbReference type="InterPro" id="IPR024607">
    <property type="entry name" value="Sulfatase_CS"/>
</dbReference>
<reference evidence="7 8" key="1">
    <citation type="submission" date="2021-01" db="EMBL/GenBank/DDBJ databases">
        <title>Carboxyliciviraga sp.nov., isolated from coastal sediments.</title>
        <authorList>
            <person name="Lu D."/>
            <person name="Zhang T."/>
        </authorList>
    </citation>
    <scope>NUCLEOTIDE SEQUENCE [LARGE SCALE GENOMIC DNA]</scope>
    <source>
        <strain evidence="7 8">N1Y132</strain>
    </source>
</reference>
<gene>
    <name evidence="7" type="ORF">JIV24_07060</name>
</gene>
<dbReference type="EMBL" id="JAENRR010000012">
    <property type="protein sequence ID" value="MBK3517097.1"/>
    <property type="molecule type" value="Genomic_DNA"/>
</dbReference>
<dbReference type="NCBIfam" id="TIGR04183">
    <property type="entry name" value="Por_Secre_tail"/>
    <property type="match status" value="1"/>
</dbReference>
<keyword evidence="8" id="KW-1185">Reference proteome</keyword>
<keyword evidence="2" id="KW-0479">Metal-binding</keyword>
<proteinExistence type="inferred from homology"/>
<feature type="chain" id="PRO_5045088009" evidence="5">
    <location>
        <begin position="20"/>
        <end position="728"/>
    </location>
</feature>
<dbReference type="SMART" id="SM00635">
    <property type="entry name" value="BID_2"/>
    <property type="match status" value="2"/>
</dbReference>
<dbReference type="Gene3D" id="3.40.720.10">
    <property type="entry name" value="Alkaline Phosphatase, subunit A"/>
    <property type="match status" value="1"/>
</dbReference>
<keyword evidence="3" id="KW-0378">Hydrolase</keyword>
<dbReference type="InterPro" id="IPR003343">
    <property type="entry name" value="Big_2"/>
</dbReference>
<feature type="domain" description="BIG2" evidence="6">
    <location>
        <begin position="550"/>
        <end position="628"/>
    </location>
</feature>
<dbReference type="PROSITE" id="PS00523">
    <property type="entry name" value="SULFATASE_1"/>
    <property type="match status" value="1"/>
</dbReference>
<accession>A0ABS1HHE1</accession>
<dbReference type="InterPro" id="IPR026444">
    <property type="entry name" value="Secre_tail"/>
</dbReference>
<feature type="domain" description="BIG2" evidence="6">
    <location>
        <begin position="464"/>
        <end position="540"/>
    </location>
</feature>
<dbReference type="PROSITE" id="PS00149">
    <property type="entry name" value="SULFATASE_2"/>
    <property type="match status" value="1"/>
</dbReference>
<protein>
    <submittedName>
        <fullName evidence="7">Sulfatase-like hydrolase/transferase</fullName>
    </submittedName>
</protein>
<dbReference type="SUPFAM" id="SSF49373">
    <property type="entry name" value="Invasin/intimin cell-adhesion fragments"/>
    <property type="match status" value="2"/>
</dbReference>
<keyword evidence="4" id="KW-0106">Calcium</keyword>
<dbReference type="Pfam" id="PF02368">
    <property type="entry name" value="Big_2"/>
    <property type="match status" value="2"/>
</dbReference>
<comment type="caution">
    <text evidence="7">The sequence shown here is derived from an EMBL/GenBank/DDBJ whole genome shotgun (WGS) entry which is preliminary data.</text>
</comment>
<dbReference type="PANTHER" id="PTHR42693:SF53">
    <property type="entry name" value="ENDO-4-O-SULFATASE"/>
    <property type="match status" value="1"/>
</dbReference>
<dbReference type="SUPFAM" id="SSF53649">
    <property type="entry name" value="Alkaline phosphatase-like"/>
    <property type="match status" value="1"/>
</dbReference>
<dbReference type="Proteomes" id="UP000605676">
    <property type="component" value="Unassembled WGS sequence"/>
</dbReference>
<dbReference type="InterPro" id="IPR000917">
    <property type="entry name" value="Sulfatase_N"/>
</dbReference>
<evidence type="ECO:0000256" key="2">
    <source>
        <dbReference type="ARBA" id="ARBA00022723"/>
    </source>
</evidence>
<dbReference type="InterPro" id="IPR050738">
    <property type="entry name" value="Sulfatase"/>
</dbReference>
<feature type="signal peptide" evidence="5">
    <location>
        <begin position="1"/>
        <end position="19"/>
    </location>
</feature>
<evidence type="ECO:0000313" key="8">
    <source>
        <dbReference type="Proteomes" id="UP000605676"/>
    </source>
</evidence>
<dbReference type="InterPro" id="IPR008964">
    <property type="entry name" value="Invasin/intimin_cell_adhesion"/>
</dbReference>
<dbReference type="RefSeq" id="WP_234445738.1">
    <property type="nucleotide sequence ID" value="NZ_JAENRR010000012.1"/>
</dbReference>
<evidence type="ECO:0000256" key="4">
    <source>
        <dbReference type="ARBA" id="ARBA00022837"/>
    </source>
</evidence>
<evidence type="ECO:0000256" key="3">
    <source>
        <dbReference type="ARBA" id="ARBA00022801"/>
    </source>
</evidence>
<name>A0ABS1HHE1_9BACT</name>
<evidence type="ECO:0000259" key="6">
    <source>
        <dbReference type="SMART" id="SM00635"/>
    </source>
</evidence>
<dbReference type="InterPro" id="IPR017850">
    <property type="entry name" value="Alkaline_phosphatase_core_sf"/>
</dbReference>
<comment type="similarity">
    <text evidence="1">Belongs to the sulfatase family.</text>
</comment>
<evidence type="ECO:0000313" key="7">
    <source>
        <dbReference type="EMBL" id="MBK3517097.1"/>
    </source>
</evidence>
<evidence type="ECO:0000256" key="1">
    <source>
        <dbReference type="ARBA" id="ARBA00008779"/>
    </source>
</evidence>
<organism evidence="7 8">
    <name type="scientific">Carboxylicivirga marina</name>
    <dbReference type="NCBI Taxonomy" id="2800988"/>
    <lineage>
        <taxon>Bacteria</taxon>
        <taxon>Pseudomonadati</taxon>
        <taxon>Bacteroidota</taxon>
        <taxon>Bacteroidia</taxon>
        <taxon>Marinilabiliales</taxon>
        <taxon>Marinilabiliaceae</taxon>
        <taxon>Carboxylicivirga</taxon>
    </lineage>
</organism>
<keyword evidence="5" id="KW-0732">Signal</keyword>
<evidence type="ECO:0000256" key="5">
    <source>
        <dbReference type="SAM" id="SignalP"/>
    </source>
</evidence>